<proteinExistence type="predicted"/>
<name>A0A9D1F0N9_9BACT</name>
<evidence type="ECO:0000313" key="2">
    <source>
        <dbReference type="EMBL" id="HIS37331.1"/>
    </source>
</evidence>
<keyword evidence="1" id="KW-0812">Transmembrane</keyword>
<feature type="transmembrane region" description="Helical" evidence="1">
    <location>
        <begin position="12"/>
        <end position="35"/>
    </location>
</feature>
<reference evidence="2" key="1">
    <citation type="submission" date="2020-10" db="EMBL/GenBank/DDBJ databases">
        <authorList>
            <person name="Gilroy R."/>
        </authorList>
    </citation>
    <scope>NUCLEOTIDE SEQUENCE</scope>
    <source>
        <strain evidence="2">6276</strain>
    </source>
</reference>
<keyword evidence="1" id="KW-0472">Membrane</keyword>
<keyword evidence="1" id="KW-1133">Transmembrane helix</keyword>
<feature type="non-terminal residue" evidence="2">
    <location>
        <position position="179"/>
    </location>
</feature>
<dbReference type="AlphaFoldDB" id="A0A9D1F0N9"/>
<comment type="caution">
    <text evidence="2">The sequence shown here is derived from an EMBL/GenBank/DDBJ whole genome shotgun (WGS) entry which is preliminary data.</text>
</comment>
<protein>
    <submittedName>
        <fullName evidence="2">Uncharacterized protein</fullName>
    </submittedName>
</protein>
<dbReference type="Proteomes" id="UP000823928">
    <property type="component" value="Unassembled WGS sequence"/>
</dbReference>
<sequence>MKKVYPVAPLRILWLAILILVLAFPSAICFIISFIDKEDYILKRILGIIVGIISIIEISLEIRKGVLFKEKELYVYPDKTIIFCKLQHEVRVAYTEIETIYLVATNHDSKDQSRFGIFVTMPYLVIVCKNEEKQMINLYYYTKKQSATIIDEIRERAKRQGNFLAISNGNDMIFEFIKA</sequence>
<accession>A0A9D1F0N9</accession>
<organism evidence="2 3">
    <name type="scientific">Candidatus Scatousia excrementigallinarum</name>
    <dbReference type="NCBI Taxonomy" id="2840935"/>
    <lineage>
        <taxon>Bacteria</taxon>
        <taxon>Candidatus Scatousia</taxon>
    </lineage>
</organism>
<feature type="transmembrane region" description="Helical" evidence="1">
    <location>
        <begin position="41"/>
        <end position="60"/>
    </location>
</feature>
<evidence type="ECO:0000313" key="3">
    <source>
        <dbReference type="Proteomes" id="UP000823928"/>
    </source>
</evidence>
<evidence type="ECO:0000256" key="1">
    <source>
        <dbReference type="SAM" id="Phobius"/>
    </source>
</evidence>
<dbReference type="EMBL" id="DVIU01000240">
    <property type="protein sequence ID" value="HIS37331.1"/>
    <property type="molecule type" value="Genomic_DNA"/>
</dbReference>
<reference evidence="2" key="2">
    <citation type="journal article" date="2021" name="PeerJ">
        <title>Extensive microbial diversity within the chicken gut microbiome revealed by metagenomics and culture.</title>
        <authorList>
            <person name="Gilroy R."/>
            <person name="Ravi A."/>
            <person name="Getino M."/>
            <person name="Pursley I."/>
            <person name="Horton D.L."/>
            <person name="Alikhan N.F."/>
            <person name="Baker D."/>
            <person name="Gharbi K."/>
            <person name="Hall N."/>
            <person name="Watson M."/>
            <person name="Adriaenssens E.M."/>
            <person name="Foster-Nyarko E."/>
            <person name="Jarju S."/>
            <person name="Secka A."/>
            <person name="Antonio M."/>
            <person name="Oren A."/>
            <person name="Chaudhuri R.R."/>
            <person name="La Ragione R."/>
            <person name="Hildebrand F."/>
            <person name="Pallen M.J."/>
        </authorList>
    </citation>
    <scope>NUCLEOTIDE SEQUENCE</scope>
    <source>
        <strain evidence="2">6276</strain>
    </source>
</reference>
<gene>
    <name evidence="2" type="ORF">IAC10_12025</name>
</gene>